<reference evidence="1 2" key="1">
    <citation type="submission" date="2015-07" db="EMBL/GenBank/DDBJ databases">
        <title>Comparative genomics of the Sigatoka disease complex on banana suggests a link between parallel evolutionary changes in Pseudocercospora fijiensis and Pseudocercospora eumusae and increased virulence on the banana host.</title>
        <authorList>
            <person name="Chang T.-C."/>
            <person name="Salvucci A."/>
            <person name="Crous P.W."/>
            <person name="Stergiopoulos I."/>
        </authorList>
    </citation>
    <scope>NUCLEOTIDE SEQUENCE [LARGE SCALE GENOMIC DNA]</scope>
    <source>
        <strain evidence="1 2">CBS 116634</strain>
    </source>
</reference>
<name>A0A139GZC7_9PEZI</name>
<accession>A0A139GZC7</accession>
<comment type="caution">
    <text evidence="1">The sequence shown here is derived from an EMBL/GenBank/DDBJ whole genome shotgun (WGS) entry which is preliminary data.</text>
</comment>
<sequence>MERGINPLAAESSRLNEDGVLDTGLEDYEGASTDLLSLQLPQSSDVLDGHRRKYLNLPPFLSLIETRPDKQKSGKIMATMKHCEDLPIPPGHPYIEAHLRCGASDWKDSTKVYVSKSLGNTAATQRRRNAPNRVRLGQAC</sequence>
<dbReference type="AlphaFoldDB" id="A0A139GZC7"/>
<protein>
    <submittedName>
        <fullName evidence="1">Uncharacterized protein</fullName>
    </submittedName>
</protein>
<evidence type="ECO:0000313" key="1">
    <source>
        <dbReference type="EMBL" id="KXS95547.1"/>
    </source>
</evidence>
<dbReference type="Proteomes" id="UP000073492">
    <property type="component" value="Unassembled WGS sequence"/>
</dbReference>
<evidence type="ECO:0000313" key="2">
    <source>
        <dbReference type="Proteomes" id="UP000073492"/>
    </source>
</evidence>
<dbReference type="OrthoDB" id="10577715at2759"/>
<dbReference type="EMBL" id="LFZO01000885">
    <property type="protein sequence ID" value="KXS95547.1"/>
    <property type="molecule type" value="Genomic_DNA"/>
</dbReference>
<organism evidence="1 2">
    <name type="scientific">Pseudocercospora musae</name>
    <dbReference type="NCBI Taxonomy" id="113226"/>
    <lineage>
        <taxon>Eukaryota</taxon>
        <taxon>Fungi</taxon>
        <taxon>Dikarya</taxon>
        <taxon>Ascomycota</taxon>
        <taxon>Pezizomycotina</taxon>
        <taxon>Dothideomycetes</taxon>
        <taxon>Dothideomycetidae</taxon>
        <taxon>Mycosphaerellales</taxon>
        <taxon>Mycosphaerellaceae</taxon>
        <taxon>Pseudocercospora</taxon>
    </lineage>
</organism>
<proteinExistence type="predicted"/>
<gene>
    <name evidence="1" type="ORF">AC579_708</name>
</gene>
<keyword evidence="2" id="KW-1185">Reference proteome</keyword>